<dbReference type="EMBL" id="JAIWYP010000006">
    <property type="protein sequence ID" value="KAH3807871.1"/>
    <property type="molecule type" value="Genomic_DNA"/>
</dbReference>
<feature type="compositionally biased region" description="Basic and acidic residues" evidence="1">
    <location>
        <begin position="27"/>
        <end position="36"/>
    </location>
</feature>
<evidence type="ECO:0000313" key="2">
    <source>
        <dbReference type="EMBL" id="KAH3807871.1"/>
    </source>
</evidence>
<feature type="compositionally biased region" description="Polar residues" evidence="1">
    <location>
        <begin position="13"/>
        <end position="22"/>
    </location>
</feature>
<gene>
    <name evidence="2" type="ORF">DPMN_136218</name>
</gene>
<comment type="caution">
    <text evidence="2">The sequence shown here is derived from an EMBL/GenBank/DDBJ whole genome shotgun (WGS) entry which is preliminary data.</text>
</comment>
<organism evidence="2 3">
    <name type="scientific">Dreissena polymorpha</name>
    <name type="common">Zebra mussel</name>
    <name type="synonym">Mytilus polymorpha</name>
    <dbReference type="NCBI Taxonomy" id="45954"/>
    <lineage>
        <taxon>Eukaryota</taxon>
        <taxon>Metazoa</taxon>
        <taxon>Spiralia</taxon>
        <taxon>Lophotrochozoa</taxon>
        <taxon>Mollusca</taxon>
        <taxon>Bivalvia</taxon>
        <taxon>Autobranchia</taxon>
        <taxon>Heteroconchia</taxon>
        <taxon>Euheterodonta</taxon>
        <taxon>Imparidentia</taxon>
        <taxon>Neoheterodontei</taxon>
        <taxon>Myida</taxon>
        <taxon>Dreissenoidea</taxon>
        <taxon>Dreissenidae</taxon>
        <taxon>Dreissena</taxon>
    </lineage>
</organism>
<reference evidence="2" key="1">
    <citation type="journal article" date="2019" name="bioRxiv">
        <title>The Genome of the Zebra Mussel, Dreissena polymorpha: A Resource for Invasive Species Research.</title>
        <authorList>
            <person name="McCartney M.A."/>
            <person name="Auch B."/>
            <person name="Kono T."/>
            <person name="Mallez S."/>
            <person name="Zhang Y."/>
            <person name="Obille A."/>
            <person name="Becker A."/>
            <person name="Abrahante J.E."/>
            <person name="Garbe J."/>
            <person name="Badalamenti J.P."/>
            <person name="Herman A."/>
            <person name="Mangelson H."/>
            <person name="Liachko I."/>
            <person name="Sullivan S."/>
            <person name="Sone E.D."/>
            <person name="Koren S."/>
            <person name="Silverstein K.A.T."/>
            <person name="Beckman K.B."/>
            <person name="Gohl D.M."/>
        </authorList>
    </citation>
    <scope>NUCLEOTIDE SEQUENCE</scope>
    <source>
        <strain evidence="2">Duluth1</strain>
        <tissue evidence="2">Whole animal</tissue>
    </source>
</reference>
<keyword evidence="3" id="KW-1185">Reference proteome</keyword>
<protein>
    <submittedName>
        <fullName evidence="2">Uncharacterized protein</fullName>
    </submittedName>
</protein>
<evidence type="ECO:0000313" key="3">
    <source>
        <dbReference type="Proteomes" id="UP000828390"/>
    </source>
</evidence>
<reference evidence="2" key="2">
    <citation type="submission" date="2020-11" db="EMBL/GenBank/DDBJ databases">
        <authorList>
            <person name="McCartney M.A."/>
            <person name="Auch B."/>
            <person name="Kono T."/>
            <person name="Mallez S."/>
            <person name="Becker A."/>
            <person name="Gohl D.M."/>
            <person name="Silverstein K.A.T."/>
            <person name="Koren S."/>
            <person name="Bechman K.B."/>
            <person name="Herman A."/>
            <person name="Abrahante J.E."/>
            <person name="Garbe J."/>
        </authorList>
    </citation>
    <scope>NUCLEOTIDE SEQUENCE</scope>
    <source>
        <strain evidence="2">Duluth1</strain>
        <tissue evidence="2">Whole animal</tissue>
    </source>
</reference>
<dbReference type="AlphaFoldDB" id="A0A9D4G0H0"/>
<name>A0A9D4G0H0_DREPO</name>
<feature type="region of interest" description="Disordered" evidence="1">
    <location>
        <begin position="77"/>
        <end position="96"/>
    </location>
</feature>
<feature type="region of interest" description="Disordered" evidence="1">
    <location>
        <begin position="1"/>
        <end position="41"/>
    </location>
</feature>
<sequence>MKLDNFKPEKQNHSYSATPSPSKKQHQREGMKREYAASKQVGMGQLTSASLCRLLNSDLAQIHLVFVSRVISASRKKALANSEDPDETPHDAASYQGLRYLLK</sequence>
<accession>A0A9D4G0H0</accession>
<dbReference type="Proteomes" id="UP000828390">
    <property type="component" value="Unassembled WGS sequence"/>
</dbReference>
<proteinExistence type="predicted"/>
<feature type="compositionally biased region" description="Basic and acidic residues" evidence="1">
    <location>
        <begin position="1"/>
        <end position="12"/>
    </location>
</feature>
<evidence type="ECO:0000256" key="1">
    <source>
        <dbReference type="SAM" id="MobiDB-lite"/>
    </source>
</evidence>